<evidence type="ECO:0000313" key="2">
    <source>
        <dbReference type="EMBL" id="KGN47758.1"/>
    </source>
</evidence>
<feature type="region of interest" description="Disordered" evidence="1">
    <location>
        <begin position="28"/>
        <end position="51"/>
    </location>
</feature>
<organism evidence="2 3">
    <name type="scientific">Cucumis sativus</name>
    <name type="common">Cucumber</name>
    <dbReference type="NCBI Taxonomy" id="3659"/>
    <lineage>
        <taxon>Eukaryota</taxon>
        <taxon>Viridiplantae</taxon>
        <taxon>Streptophyta</taxon>
        <taxon>Embryophyta</taxon>
        <taxon>Tracheophyta</taxon>
        <taxon>Spermatophyta</taxon>
        <taxon>Magnoliopsida</taxon>
        <taxon>eudicotyledons</taxon>
        <taxon>Gunneridae</taxon>
        <taxon>Pentapetalae</taxon>
        <taxon>rosids</taxon>
        <taxon>fabids</taxon>
        <taxon>Cucurbitales</taxon>
        <taxon>Cucurbitaceae</taxon>
        <taxon>Benincaseae</taxon>
        <taxon>Cucumis</taxon>
    </lineage>
</organism>
<reference evidence="2 3" key="2">
    <citation type="journal article" date="2009" name="PLoS ONE">
        <title>An integrated genetic and cytogenetic map of the cucumber genome.</title>
        <authorList>
            <person name="Ren Y."/>
            <person name="Zhang Z."/>
            <person name="Liu J."/>
            <person name="Staub J.E."/>
            <person name="Han Y."/>
            <person name="Cheng Z."/>
            <person name="Li X."/>
            <person name="Lu J."/>
            <person name="Miao H."/>
            <person name="Kang H."/>
            <person name="Xie B."/>
            <person name="Gu X."/>
            <person name="Wang X."/>
            <person name="Du Y."/>
            <person name="Jin W."/>
            <person name="Huang S."/>
        </authorList>
    </citation>
    <scope>NUCLEOTIDE SEQUENCE [LARGE SCALE GENOMIC DNA]</scope>
    <source>
        <strain evidence="3">cv. 9930</strain>
    </source>
</reference>
<dbReference type="EMBL" id="CM002927">
    <property type="protein sequence ID" value="KGN47758.1"/>
    <property type="molecule type" value="Genomic_DNA"/>
</dbReference>
<reference evidence="2 3" key="3">
    <citation type="journal article" date="2010" name="BMC Genomics">
        <title>Transcriptome sequencing and comparative analysis of cucumber flowers with different sex types.</title>
        <authorList>
            <person name="Guo S."/>
            <person name="Zheng Y."/>
            <person name="Joung J.G."/>
            <person name="Liu S."/>
            <person name="Zhang Z."/>
            <person name="Crasta O.R."/>
            <person name="Sobral B.W."/>
            <person name="Xu Y."/>
            <person name="Huang S."/>
            <person name="Fei Z."/>
        </authorList>
    </citation>
    <scope>NUCLEOTIDE SEQUENCE [LARGE SCALE GENOMIC DNA]</scope>
    <source>
        <strain evidence="3">cv. 9930</strain>
    </source>
</reference>
<dbReference type="AlphaFoldDB" id="A0A0A0KDX3"/>
<accession>A0A0A0KDX3</accession>
<dbReference type="Proteomes" id="UP000029981">
    <property type="component" value="Chromosome 6"/>
</dbReference>
<sequence length="51" mass="6217">MLQASELSSSSWWMEAKDTDGFKEEIEDRYKDENKDSQRLRGGDFWNWKRE</sequence>
<gene>
    <name evidence="2" type="ORF">Csa_6G400810</name>
</gene>
<protein>
    <submittedName>
        <fullName evidence="2">Uncharacterized protein</fullName>
    </submittedName>
</protein>
<evidence type="ECO:0000256" key="1">
    <source>
        <dbReference type="SAM" id="MobiDB-lite"/>
    </source>
</evidence>
<dbReference type="Gramene" id="KGN47758">
    <property type="protein sequence ID" value="KGN47758"/>
    <property type="gene ID" value="Csa_6G400810"/>
</dbReference>
<reference evidence="2 3" key="4">
    <citation type="journal article" date="2011" name="BMC Genomics">
        <title>RNA-Seq improves annotation of protein-coding genes in the cucumber genome.</title>
        <authorList>
            <person name="Li Z."/>
            <person name="Zhang Z."/>
            <person name="Yan P."/>
            <person name="Huang S."/>
            <person name="Fei Z."/>
            <person name="Lin K."/>
        </authorList>
    </citation>
    <scope>NUCLEOTIDE SEQUENCE [LARGE SCALE GENOMIC DNA]</scope>
    <source>
        <strain evidence="3">cv. 9930</strain>
    </source>
</reference>
<proteinExistence type="predicted"/>
<evidence type="ECO:0000313" key="3">
    <source>
        <dbReference type="Proteomes" id="UP000029981"/>
    </source>
</evidence>
<keyword evidence="3" id="KW-1185">Reference proteome</keyword>
<name>A0A0A0KDX3_CUCSA</name>
<reference evidence="2 3" key="1">
    <citation type="journal article" date="2009" name="Nat. Genet.">
        <title>The genome of the cucumber, Cucumis sativus L.</title>
        <authorList>
            <person name="Huang S."/>
            <person name="Li R."/>
            <person name="Zhang Z."/>
            <person name="Li L."/>
            <person name="Gu X."/>
            <person name="Fan W."/>
            <person name="Lucas W.J."/>
            <person name="Wang X."/>
            <person name="Xie B."/>
            <person name="Ni P."/>
            <person name="Ren Y."/>
            <person name="Zhu H."/>
            <person name="Li J."/>
            <person name="Lin K."/>
            <person name="Jin W."/>
            <person name="Fei Z."/>
            <person name="Li G."/>
            <person name="Staub J."/>
            <person name="Kilian A."/>
            <person name="van der Vossen E.A."/>
            <person name="Wu Y."/>
            <person name="Guo J."/>
            <person name="He J."/>
            <person name="Jia Z."/>
            <person name="Ren Y."/>
            <person name="Tian G."/>
            <person name="Lu Y."/>
            <person name="Ruan J."/>
            <person name="Qian W."/>
            <person name="Wang M."/>
            <person name="Huang Q."/>
            <person name="Li B."/>
            <person name="Xuan Z."/>
            <person name="Cao J."/>
            <person name="Asan"/>
            <person name="Wu Z."/>
            <person name="Zhang J."/>
            <person name="Cai Q."/>
            <person name="Bai Y."/>
            <person name="Zhao B."/>
            <person name="Han Y."/>
            <person name="Li Y."/>
            <person name="Li X."/>
            <person name="Wang S."/>
            <person name="Shi Q."/>
            <person name="Liu S."/>
            <person name="Cho W.K."/>
            <person name="Kim J.Y."/>
            <person name="Xu Y."/>
            <person name="Heller-Uszynska K."/>
            <person name="Miao H."/>
            <person name="Cheng Z."/>
            <person name="Zhang S."/>
            <person name="Wu J."/>
            <person name="Yang Y."/>
            <person name="Kang H."/>
            <person name="Li M."/>
            <person name="Liang H."/>
            <person name="Ren X."/>
            <person name="Shi Z."/>
            <person name="Wen M."/>
            <person name="Jian M."/>
            <person name="Yang H."/>
            <person name="Zhang G."/>
            <person name="Yang Z."/>
            <person name="Chen R."/>
            <person name="Liu S."/>
            <person name="Li J."/>
            <person name="Ma L."/>
            <person name="Liu H."/>
            <person name="Zhou Y."/>
            <person name="Zhao J."/>
            <person name="Fang X."/>
            <person name="Li G."/>
            <person name="Fang L."/>
            <person name="Li Y."/>
            <person name="Liu D."/>
            <person name="Zheng H."/>
            <person name="Zhang Y."/>
            <person name="Qin N."/>
            <person name="Li Z."/>
            <person name="Yang G."/>
            <person name="Yang S."/>
            <person name="Bolund L."/>
            <person name="Kristiansen K."/>
            <person name="Zheng H."/>
            <person name="Li S."/>
            <person name="Zhang X."/>
            <person name="Yang H."/>
            <person name="Wang J."/>
            <person name="Sun R."/>
            <person name="Zhang B."/>
            <person name="Jiang S."/>
            <person name="Wang J."/>
            <person name="Du Y."/>
            <person name="Li S."/>
        </authorList>
    </citation>
    <scope>NUCLEOTIDE SEQUENCE [LARGE SCALE GENOMIC DNA]</scope>
    <source>
        <strain evidence="3">cv. 9930</strain>
    </source>
</reference>